<name>A0A1I2P0G5_9EURY</name>
<feature type="compositionally biased region" description="Basic and acidic residues" evidence="1">
    <location>
        <begin position="48"/>
        <end position="68"/>
    </location>
</feature>
<dbReference type="EMBL" id="FOOQ01000001">
    <property type="protein sequence ID" value="SFG09735.1"/>
    <property type="molecule type" value="Genomic_DNA"/>
</dbReference>
<evidence type="ECO:0000256" key="1">
    <source>
        <dbReference type="SAM" id="MobiDB-lite"/>
    </source>
</evidence>
<organism evidence="2 3">
    <name type="scientific">Halopelagius inordinatus</name>
    <dbReference type="NCBI Taxonomy" id="553467"/>
    <lineage>
        <taxon>Archaea</taxon>
        <taxon>Methanobacteriati</taxon>
        <taxon>Methanobacteriota</taxon>
        <taxon>Stenosarchaea group</taxon>
        <taxon>Halobacteria</taxon>
        <taxon>Halobacteriales</taxon>
        <taxon>Haloferacaceae</taxon>
    </lineage>
</organism>
<dbReference type="Proteomes" id="UP000198876">
    <property type="component" value="Unassembled WGS sequence"/>
</dbReference>
<feature type="region of interest" description="Disordered" evidence="1">
    <location>
        <begin position="32"/>
        <end position="75"/>
    </location>
</feature>
<evidence type="ECO:0000313" key="2">
    <source>
        <dbReference type="EMBL" id="SFG09735.1"/>
    </source>
</evidence>
<keyword evidence="3" id="KW-1185">Reference proteome</keyword>
<dbReference type="AlphaFoldDB" id="A0A1I2P0G5"/>
<sequence>MDPPTEGDAYEFERTFTVAEVRQFASLSATLTQSGHAASDGSSAFAALRDEERRPSDERREEISDARGRLVPRRM</sequence>
<dbReference type="STRING" id="553467.SAMN04488063_1410"/>
<dbReference type="RefSeq" id="WP_092890353.1">
    <property type="nucleotide sequence ID" value="NZ_FOOQ01000001.1"/>
</dbReference>
<feature type="compositionally biased region" description="Polar residues" evidence="1">
    <location>
        <begin position="32"/>
        <end position="42"/>
    </location>
</feature>
<reference evidence="3" key="1">
    <citation type="submission" date="2016-10" db="EMBL/GenBank/DDBJ databases">
        <authorList>
            <person name="Varghese N."/>
            <person name="Submissions S."/>
        </authorList>
    </citation>
    <scope>NUCLEOTIDE SEQUENCE [LARGE SCALE GENOMIC DNA]</scope>
    <source>
        <strain evidence="3">CGMCC 1.7739</strain>
    </source>
</reference>
<protein>
    <submittedName>
        <fullName evidence="2">Uncharacterized protein</fullName>
    </submittedName>
</protein>
<proteinExistence type="predicted"/>
<accession>A0A1I2P0G5</accession>
<evidence type="ECO:0000313" key="3">
    <source>
        <dbReference type="Proteomes" id="UP000198876"/>
    </source>
</evidence>
<gene>
    <name evidence="2" type="ORF">SAMN04488063_1410</name>
</gene>
<dbReference type="OrthoDB" id="167740at2157"/>